<dbReference type="CDD" id="cd05198">
    <property type="entry name" value="formate_dh_like"/>
    <property type="match status" value="1"/>
</dbReference>
<reference evidence="7 8" key="1">
    <citation type="submission" date="2019-04" db="EMBL/GenBank/DDBJ databases">
        <title>Friends and foes A comparative genomics study of 23 Aspergillus species from section Flavi.</title>
        <authorList>
            <consortium name="DOE Joint Genome Institute"/>
            <person name="Kjaerbolling I."/>
            <person name="Vesth T."/>
            <person name="Frisvad J.C."/>
            <person name="Nybo J.L."/>
            <person name="Theobald S."/>
            <person name="Kildgaard S."/>
            <person name="Isbrandt T."/>
            <person name="Kuo A."/>
            <person name="Sato A."/>
            <person name="Lyhne E.K."/>
            <person name="Kogle M.E."/>
            <person name="Wiebenga A."/>
            <person name="Kun R.S."/>
            <person name="Lubbers R.J."/>
            <person name="Makela M.R."/>
            <person name="Barry K."/>
            <person name="Chovatia M."/>
            <person name="Clum A."/>
            <person name="Daum C."/>
            <person name="Haridas S."/>
            <person name="He G."/>
            <person name="LaButti K."/>
            <person name="Lipzen A."/>
            <person name="Mondo S."/>
            <person name="Riley R."/>
            <person name="Salamov A."/>
            <person name="Simmons B.A."/>
            <person name="Magnuson J.K."/>
            <person name="Henrissat B."/>
            <person name="Mortensen U.H."/>
            <person name="Larsen T.O."/>
            <person name="Devries R.P."/>
            <person name="Grigoriev I.V."/>
            <person name="Machida M."/>
            <person name="Baker S.E."/>
            <person name="Andersen M.R."/>
        </authorList>
    </citation>
    <scope>NUCLEOTIDE SEQUENCE [LARGE SCALE GENOMIC DNA]</scope>
    <source>
        <strain evidence="7 8">IBT 18842</strain>
    </source>
</reference>
<evidence type="ECO:0000256" key="4">
    <source>
        <dbReference type="RuleBase" id="RU003719"/>
    </source>
</evidence>
<dbReference type="InterPro" id="IPR050418">
    <property type="entry name" value="D-iso_2-hydroxyacid_DH_PdxB"/>
</dbReference>
<dbReference type="EMBL" id="ML742067">
    <property type="protein sequence ID" value="KAE8151628.1"/>
    <property type="molecule type" value="Genomic_DNA"/>
</dbReference>
<dbReference type="PANTHER" id="PTHR43761">
    <property type="entry name" value="D-ISOMER SPECIFIC 2-HYDROXYACID DEHYDROGENASE FAMILY PROTEIN (AFU_ORTHOLOGUE AFUA_1G13630)"/>
    <property type="match status" value="1"/>
</dbReference>
<protein>
    <submittedName>
        <fullName evidence="7">D-isomer specific 2-hydroxyacid dehydrogenase</fullName>
    </submittedName>
</protein>
<accession>A0A5N6TZ19</accession>
<dbReference type="SUPFAM" id="SSF51735">
    <property type="entry name" value="NAD(P)-binding Rossmann-fold domains"/>
    <property type="match status" value="1"/>
</dbReference>
<feature type="domain" description="D-isomer specific 2-hydroxyacid dehydrogenase NAD-binding" evidence="6">
    <location>
        <begin position="158"/>
        <end position="304"/>
    </location>
</feature>
<dbReference type="InterPro" id="IPR006140">
    <property type="entry name" value="D-isomer_DH_NAD-bd"/>
</dbReference>
<dbReference type="AlphaFoldDB" id="A0A5N6TZ19"/>
<dbReference type="GO" id="GO:0016616">
    <property type="term" value="F:oxidoreductase activity, acting on the CH-OH group of donors, NAD or NADP as acceptor"/>
    <property type="evidence" value="ECO:0007669"/>
    <property type="project" value="InterPro"/>
</dbReference>
<dbReference type="SUPFAM" id="SSF52283">
    <property type="entry name" value="Formate/glycerate dehydrogenase catalytic domain-like"/>
    <property type="match status" value="1"/>
</dbReference>
<keyword evidence="8" id="KW-1185">Reference proteome</keyword>
<dbReference type="Gene3D" id="3.40.50.720">
    <property type="entry name" value="NAD(P)-binding Rossmann-like Domain"/>
    <property type="match status" value="2"/>
</dbReference>
<evidence type="ECO:0000313" key="8">
    <source>
        <dbReference type="Proteomes" id="UP000325780"/>
    </source>
</evidence>
<evidence type="ECO:0000256" key="3">
    <source>
        <dbReference type="ARBA" id="ARBA00023027"/>
    </source>
</evidence>
<dbReference type="OrthoDB" id="298012at2759"/>
<evidence type="ECO:0000259" key="5">
    <source>
        <dbReference type="Pfam" id="PF00389"/>
    </source>
</evidence>
<dbReference type="Proteomes" id="UP000325780">
    <property type="component" value="Unassembled WGS sequence"/>
</dbReference>
<gene>
    <name evidence="7" type="ORF">BDV25DRAFT_171288</name>
</gene>
<dbReference type="Pfam" id="PF02826">
    <property type="entry name" value="2-Hacid_dh_C"/>
    <property type="match status" value="1"/>
</dbReference>
<feature type="domain" description="D-isomer specific 2-hydroxyacid dehydrogenase catalytic" evidence="5">
    <location>
        <begin position="27"/>
        <end position="334"/>
    </location>
</feature>
<dbReference type="InterPro" id="IPR036291">
    <property type="entry name" value="NAD(P)-bd_dom_sf"/>
</dbReference>
<dbReference type="GO" id="GO:0051287">
    <property type="term" value="F:NAD binding"/>
    <property type="evidence" value="ECO:0007669"/>
    <property type="project" value="InterPro"/>
</dbReference>
<keyword evidence="2 4" id="KW-0560">Oxidoreductase</keyword>
<comment type="similarity">
    <text evidence="1 4">Belongs to the D-isomer specific 2-hydroxyacid dehydrogenase family.</text>
</comment>
<keyword evidence="3" id="KW-0520">NAD</keyword>
<evidence type="ECO:0000313" key="7">
    <source>
        <dbReference type="EMBL" id="KAE8151628.1"/>
    </source>
</evidence>
<organism evidence="7 8">
    <name type="scientific">Aspergillus avenaceus</name>
    <dbReference type="NCBI Taxonomy" id="36643"/>
    <lineage>
        <taxon>Eukaryota</taxon>
        <taxon>Fungi</taxon>
        <taxon>Dikarya</taxon>
        <taxon>Ascomycota</taxon>
        <taxon>Pezizomycotina</taxon>
        <taxon>Eurotiomycetes</taxon>
        <taxon>Eurotiomycetidae</taxon>
        <taxon>Eurotiales</taxon>
        <taxon>Aspergillaceae</taxon>
        <taxon>Aspergillus</taxon>
        <taxon>Aspergillus subgen. Circumdati</taxon>
    </lineage>
</organism>
<name>A0A5N6TZ19_ASPAV</name>
<dbReference type="PANTHER" id="PTHR43761:SF1">
    <property type="entry name" value="D-ISOMER SPECIFIC 2-HYDROXYACID DEHYDROGENASE CATALYTIC DOMAIN-CONTAINING PROTEIN-RELATED"/>
    <property type="match status" value="1"/>
</dbReference>
<dbReference type="InterPro" id="IPR006139">
    <property type="entry name" value="D-isomer_2_OHA_DH_cat_dom"/>
</dbReference>
<proteinExistence type="inferred from homology"/>
<dbReference type="Pfam" id="PF00389">
    <property type="entry name" value="2-Hacid_dh"/>
    <property type="match status" value="1"/>
</dbReference>
<sequence length="335" mass="35901">MAKSHHIVDIEAVHCPISEFDIPGGYTLSAYKWTEQSDLASRIKHATIVLTTTIRIPAAVLSPEVTPNLRLIVIMASGTDCVDKEAAKARGITVCNCPGTNIDSVSEHAIGLYFAARRRLVGLHNTTVSVPEDITQDTEWKMHGGLNRMVRTADGEAPLTCEDETVGIIGYGSLGKRIHTLATSLGMDVRVAERKGEAPRPGRVSFEETLKSSTVVILCLPRTPQTTDLISTAELHLMSRQALLIHVGRGGIVDEQALLEALKGGVISGAAMDVYAIEPAGRGTTPLLGPDAAGLNLVMTPHLAWYSKKTLRNLEAATKTTVESWSGGNIINQVV</sequence>
<evidence type="ECO:0000259" key="6">
    <source>
        <dbReference type="Pfam" id="PF02826"/>
    </source>
</evidence>
<evidence type="ECO:0000256" key="1">
    <source>
        <dbReference type="ARBA" id="ARBA00005854"/>
    </source>
</evidence>
<evidence type="ECO:0000256" key="2">
    <source>
        <dbReference type="ARBA" id="ARBA00023002"/>
    </source>
</evidence>